<dbReference type="InterPro" id="IPR055170">
    <property type="entry name" value="GFO_IDH_MocA-like_dom"/>
</dbReference>
<dbReference type="Pfam" id="PF01408">
    <property type="entry name" value="GFO_IDH_MocA"/>
    <property type="match status" value="1"/>
</dbReference>
<dbReference type="PANTHER" id="PTHR43818:SF11">
    <property type="entry name" value="BCDNA.GH03377"/>
    <property type="match status" value="1"/>
</dbReference>
<accession>A0ABV6RRG3</accession>
<dbReference type="SUPFAM" id="SSF51735">
    <property type="entry name" value="NAD(P)-binding Rossmann-fold domains"/>
    <property type="match status" value="1"/>
</dbReference>
<gene>
    <name evidence="4" type="ORF">ACFFGH_16215</name>
</gene>
<feature type="domain" description="GFO/IDH/MocA-like oxidoreductase" evidence="3">
    <location>
        <begin position="132"/>
        <end position="256"/>
    </location>
</feature>
<dbReference type="Gene3D" id="3.40.50.720">
    <property type="entry name" value="NAD(P)-binding Rossmann-like Domain"/>
    <property type="match status" value="1"/>
</dbReference>
<dbReference type="InterPro" id="IPR000683">
    <property type="entry name" value="Gfo/Idh/MocA-like_OxRdtase_N"/>
</dbReference>
<dbReference type="EMBL" id="JBHLTG010000003">
    <property type="protein sequence ID" value="MFC0679381.1"/>
    <property type="molecule type" value="Genomic_DNA"/>
</dbReference>
<dbReference type="InterPro" id="IPR050463">
    <property type="entry name" value="Gfo/Idh/MocA_oxidrdct_glycsds"/>
</dbReference>
<evidence type="ECO:0000313" key="5">
    <source>
        <dbReference type="Proteomes" id="UP001589896"/>
    </source>
</evidence>
<dbReference type="Proteomes" id="UP001589896">
    <property type="component" value="Unassembled WGS sequence"/>
</dbReference>
<dbReference type="PANTHER" id="PTHR43818">
    <property type="entry name" value="BCDNA.GH03377"/>
    <property type="match status" value="1"/>
</dbReference>
<name>A0ABV6RRG3_9GAMM</name>
<dbReference type="InterPro" id="IPR036291">
    <property type="entry name" value="NAD(P)-bd_dom_sf"/>
</dbReference>
<dbReference type="Pfam" id="PF22725">
    <property type="entry name" value="GFO_IDH_MocA_C3"/>
    <property type="match status" value="1"/>
</dbReference>
<keyword evidence="1" id="KW-0560">Oxidoreductase</keyword>
<reference evidence="4 5" key="1">
    <citation type="submission" date="2024-09" db="EMBL/GenBank/DDBJ databases">
        <authorList>
            <person name="Sun Q."/>
            <person name="Mori K."/>
        </authorList>
    </citation>
    <scope>NUCLEOTIDE SEQUENCE [LARGE SCALE GENOMIC DNA]</scope>
    <source>
        <strain evidence="4 5">KCTC 23076</strain>
    </source>
</reference>
<evidence type="ECO:0000256" key="1">
    <source>
        <dbReference type="ARBA" id="ARBA00023002"/>
    </source>
</evidence>
<evidence type="ECO:0000313" key="4">
    <source>
        <dbReference type="EMBL" id="MFC0679381.1"/>
    </source>
</evidence>
<feature type="domain" description="Gfo/Idh/MocA-like oxidoreductase N-terminal" evidence="2">
    <location>
        <begin position="4"/>
        <end position="123"/>
    </location>
</feature>
<organism evidence="4 5">
    <name type="scientific">Lysobacter korlensis</name>
    <dbReference type="NCBI Taxonomy" id="553636"/>
    <lineage>
        <taxon>Bacteria</taxon>
        <taxon>Pseudomonadati</taxon>
        <taxon>Pseudomonadota</taxon>
        <taxon>Gammaproteobacteria</taxon>
        <taxon>Lysobacterales</taxon>
        <taxon>Lysobacteraceae</taxon>
        <taxon>Lysobacter</taxon>
    </lineage>
</organism>
<sequence>MGTIRWGMIGCGAVTEVKSGPPLYSVPGSALVAVASRNAASARDYAQRHGVRQVFEDIDELIASDEVDAVYVATPPASHSEYALKVARAGKPCCVEKPMAMDHAECMAMVSAFAARDLPLFVSYYRRSLPRFVAVKQWLEEDLIGEVREVSWHLVKPPSPRDLAREPNWRTQPETSPGGYFSDLASHGIDLFQFLLGDIEAVQGFATNQQGLYRAEDAVAACWRFAGGALGTGSWNFGGDHRSDEVRIVGGRGVIRFSVFDEAPLEARTGKEQRSVSIPNPAHIQTPHVENMVRHLRGGAPHPSLGIEAAKTSWVMGEILRARTER</sequence>
<dbReference type="Gene3D" id="3.30.360.10">
    <property type="entry name" value="Dihydrodipicolinate Reductase, domain 2"/>
    <property type="match status" value="1"/>
</dbReference>
<proteinExistence type="predicted"/>
<dbReference type="SUPFAM" id="SSF55347">
    <property type="entry name" value="Glyceraldehyde-3-phosphate dehydrogenase-like, C-terminal domain"/>
    <property type="match status" value="1"/>
</dbReference>
<dbReference type="RefSeq" id="WP_386670087.1">
    <property type="nucleotide sequence ID" value="NZ_JBHLTG010000003.1"/>
</dbReference>
<keyword evidence="5" id="KW-1185">Reference proteome</keyword>
<comment type="caution">
    <text evidence="4">The sequence shown here is derived from an EMBL/GenBank/DDBJ whole genome shotgun (WGS) entry which is preliminary data.</text>
</comment>
<evidence type="ECO:0000259" key="2">
    <source>
        <dbReference type="Pfam" id="PF01408"/>
    </source>
</evidence>
<protein>
    <submittedName>
        <fullName evidence="4">Gfo/Idh/MocA family protein</fullName>
    </submittedName>
</protein>
<evidence type="ECO:0000259" key="3">
    <source>
        <dbReference type="Pfam" id="PF22725"/>
    </source>
</evidence>